<dbReference type="PANTHER" id="PTHR46056:SF12">
    <property type="entry name" value="LONG-CHAIN-ALCOHOL OXIDASE"/>
    <property type="match status" value="1"/>
</dbReference>
<proteinExistence type="inferred from homology"/>
<feature type="domain" description="Glucose-methanol-choline oxidoreductase N-terminal" evidence="5">
    <location>
        <begin position="239"/>
        <end position="352"/>
    </location>
</feature>
<evidence type="ECO:0000313" key="7">
    <source>
        <dbReference type="EMBL" id="MCX2524188.1"/>
    </source>
</evidence>
<dbReference type="InterPro" id="IPR036188">
    <property type="entry name" value="FAD/NAD-bd_sf"/>
</dbReference>
<keyword evidence="8" id="KW-1185">Reference proteome</keyword>
<keyword evidence="2" id="KW-0285">Flavoprotein</keyword>
<gene>
    <name evidence="7" type="ORF">OQ287_08040</name>
</gene>
<evidence type="ECO:0000259" key="6">
    <source>
        <dbReference type="Pfam" id="PF05199"/>
    </source>
</evidence>
<evidence type="ECO:0000313" key="8">
    <source>
        <dbReference type="Proteomes" id="UP001165678"/>
    </source>
</evidence>
<dbReference type="RefSeq" id="WP_250935099.1">
    <property type="nucleotide sequence ID" value="NZ_JAMLJK010000001.1"/>
</dbReference>
<sequence>MNDKDNSAMKTLPSVDAVIIGLGWTGSIMGMELTDAGLNVVALERGGDRTKEDFLYPKPADELKYGVRLEMMQRPKQSTVTIRRNADEEALPQRHWTTFHPGDGVGGAGSHWTGVLYRATPTELSLKSFADRTFEPGFLPEDMTIQDYGVTYEELEPHYDFFEKVAGLSGQAGNVQGEIIDGGNPFEGPRQNPFPLPPLPRTLTDTLFTEATKKLGWHPYPYPSANVSGAWTNPYGMQLGPCNFCGFCSNYGCLNYSKASPQTCVLDALKQRETFSYRTHCEVTRIVKSDDGETVKGVVYRDGEGQETFQPAGMVILASFPLSNVRILLLSEIGKPYDPVANTGVVGRNFSYQITGSIDMYFKDHQFNPFISAGGSGQVIDDFSPDTFDTASHGFIGGSYIYTTQGPGGAIGAIRTPPGSASWGSEWKKNASEHYGHHMMLGTTGTNMSYRDVYLDLDPTYTDPHGDPLLRMTYDWKDNDMRMTQFMAERMREIVAELKPDYHTESFKQVGDHFDPSHYQSTHLTGGAIMGTDPKTSVLNRYLQHWDAHNLFVMGASAFPQNMQHNPTGTVAALTYWSAKHIRERYLKAPGPLMEKA</sequence>
<evidence type="ECO:0000259" key="5">
    <source>
        <dbReference type="Pfam" id="PF00732"/>
    </source>
</evidence>
<comment type="similarity">
    <text evidence="1">Belongs to the GMC oxidoreductase family.</text>
</comment>
<accession>A0AA41ZLT7</accession>
<dbReference type="Pfam" id="PF05199">
    <property type="entry name" value="GMC_oxred_C"/>
    <property type="match status" value="1"/>
</dbReference>
<feature type="domain" description="Glucose-methanol-choline oxidoreductase C-terminal" evidence="6">
    <location>
        <begin position="456"/>
        <end position="574"/>
    </location>
</feature>
<dbReference type="PANTHER" id="PTHR46056">
    <property type="entry name" value="LONG-CHAIN-ALCOHOL OXIDASE"/>
    <property type="match status" value="1"/>
</dbReference>
<dbReference type="SUPFAM" id="SSF51905">
    <property type="entry name" value="FAD/NAD(P)-binding domain"/>
    <property type="match status" value="1"/>
</dbReference>
<dbReference type="InterPro" id="IPR000172">
    <property type="entry name" value="GMC_OxRdtase_N"/>
</dbReference>
<organism evidence="7 8">
    <name type="scientific">Larsenimonas rhizosphaerae</name>
    <dbReference type="NCBI Taxonomy" id="2944682"/>
    <lineage>
        <taxon>Bacteria</taxon>
        <taxon>Pseudomonadati</taxon>
        <taxon>Pseudomonadota</taxon>
        <taxon>Gammaproteobacteria</taxon>
        <taxon>Oceanospirillales</taxon>
        <taxon>Halomonadaceae</taxon>
        <taxon>Larsenimonas</taxon>
    </lineage>
</organism>
<dbReference type="Gene3D" id="3.50.50.60">
    <property type="entry name" value="FAD/NAD(P)-binding domain"/>
    <property type="match status" value="2"/>
</dbReference>
<dbReference type="EMBL" id="JAPIVE010000002">
    <property type="protein sequence ID" value="MCX2524188.1"/>
    <property type="molecule type" value="Genomic_DNA"/>
</dbReference>
<dbReference type="GO" id="GO:0050660">
    <property type="term" value="F:flavin adenine dinucleotide binding"/>
    <property type="evidence" value="ECO:0007669"/>
    <property type="project" value="InterPro"/>
</dbReference>
<evidence type="ECO:0000256" key="3">
    <source>
        <dbReference type="ARBA" id="ARBA00022827"/>
    </source>
</evidence>
<keyword evidence="3" id="KW-0274">FAD</keyword>
<protein>
    <submittedName>
        <fullName evidence="7">GMC family oxidoreductase</fullName>
    </submittedName>
</protein>
<evidence type="ECO:0000256" key="1">
    <source>
        <dbReference type="ARBA" id="ARBA00010790"/>
    </source>
</evidence>
<evidence type="ECO:0000256" key="2">
    <source>
        <dbReference type="ARBA" id="ARBA00022630"/>
    </source>
</evidence>
<keyword evidence="4" id="KW-0560">Oxidoreductase</keyword>
<dbReference type="GO" id="GO:0016614">
    <property type="term" value="F:oxidoreductase activity, acting on CH-OH group of donors"/>
    <property type="evidence" value="ECO:0007669"/>
    <property type="project" value="InterPro"/>
</dbReference>
<evidence type="ECO:0000256" key="4">
    <source>
        <dbReference type="ARBA" id="ARBA00023002"/>
    </source>
</evidence>
<dbReference type="SUPFAM" id="SSF54373">
    <property type="entry name" value="FAD-linked reductases, C-terminal domain"/>
    <property type="match status" value="1"/>
</dbReference>
<dbReference type="AlphaFoldDB" id="A0AA41ZLT7"/>
<dbReference type="Pfam" id="PF00732">
    <property type="entry name" value="GMC_oxred_N"/>
    <property type="match status" value="1"/>
</dbReference>
<comment type="caution">
    <text evidence="7">The sequence shown here is derived from an EMBL/GenBank/DDBJ whole genome shotgun (WGS) entry which is preliminary data.</text>
</comment>
<reference evidence="7" key="1">
    <citation type="submission" date="2022-11" db="EMBL/GenBank/DDBJ databases">
        <title>Larsenimonas rhizosphaerae sp. nov., isolated from a tidal mudflat.</title>
        <authorList>
            <person name="Lee S.D."/>
            <person name="Kim I.S."/>
        </authorList>
    </citation>
    <scope>NUCLEOTIDE SEQUENCE</scope>
    <source>
        <strain evidence="7">GH2-1</strain>
    </source>
</reference>
<dbReference type="Proteomes" id="UP001165678">
    <property type="component" value="Unassembled WGS sequence"/>
</dbReference>
<name>A0AA41ZLT7_9GAMM</name>
<dbReference type="InterPro" id="IPR007867">
    <property type="entry name" value="GMC_OxRtase_C"/>
</dbReference>